<feature type="signal peptide" evidence="2">
    <location>
        <begin position="1"/>
        <end position="15"/>
    </location>
</feature>
<sequence>MTDAVASVCVHVVLAMAVLTLIGCGNTCVVKIACIDKNRTLDVRSDSSCCTAWQAGIDETCAVPLNDAAMDTAGCAAVQKCAGYPSIQENVSLWNLVFNCSGDAPRSEEPSGEVMDKLMDDTTDEALSEVV</sequence>
<feature type="compositionally biased region" description="Acidic residues" evidence="1">
    <location>
        <begin position="121"/>
        <end position="131"/>
    </location>
</feature>
<dbReference type="EMBL" id="HBFQ01047813">
    <property type="protein sequence ID" value="CAD8859757.1"/>
    <property type="molecule type" value="Transcribed_RNA"/>
</dbReference>
<evidence type="ECO:0000256" key="1">
    <source>
        <dbReference type="SAM" id="MobiDB-lite"/>
    </source>
</evidence>
<feature type="compositionally biased region" description="Basic and acidic residues" evidence="1">
    <location>
        <begin position="105"/>
        <end position="120"/>
    </location>
</feature>
<evidence type="ECO:0000256" key="2">
    <source>
        <dbReference type="SAM" id="SignalP"/>
    </source>
</evidence>
<feature type="chain" id="PRO_5031074648" evidence="2">
    <location>
        <begin position="16"/>
        <end position="131"/>
    </location>
</feature>
<evidence type="ECO:0000313" key="3">
    <source>
        <dbReference type="EMBL" id="CAD8859757.1"/>
    </source>
</evidence>
<reference evidence="3" key="1">
    <citation type="submission" date="2021-01" db="EMBL/GenBank/DDBJ databases">
        <authorList>
            <person name="Corre E."/>
            <person name="Pelletier E."/>
            <person name="Niang G."/>
            <person name="Scheremetjew M."/>
            <person name="Finn R."/>
            <person name="Kale V."/>
            <person name="Holt S."/>
            <person name="Cochrane G."/>
            <person name="Meng A."/>
            <person name="Brown T."/>
            <person name="Cohen L."/>
        </authorList>
    </citation>
    <scope>NUCLEOTIDE SEQUENCE</scope>
</reference>
<protein>
    <submittedName>
        <fullName evidence="3">Uncharacterized protein</fullName>
    </submittedName>
</protein>
<name>A0A7S1FDZ1_NOCSC</name>
<feature type="region of interest" description="Disordered" evidence="1">
    <location>
        <begin position="103"/>
        <end position="131"/>
    </location>
</feature>
<keyword evidence="2" id="KW-0732">Signal</keyword>
<organism evidence="3">
    <name type="scientific">Noctiluca scintillans</name>
    <name type="common">Sea sparkle</name>
    <name type="synonym">Red tide dinoflagellate</name>
    <dbReference type="NCBI Taxonomy" id="2966"/>
    <lineage>
        <taxon>Eukaryota</taxon>
        <taxon>Sar</taxon>
        <taxon>Alveolata</taxon>
        <taxon>Dinophyceae</taxon>
        <taxon>Noctilucales</taxon>
        <taxon>Noctilucaceae</taxon>
        <taxon>Noctiluca</taxon>
    </lineage>
</organism>
<dbReference type="AlphaFoldDB" id="A0A7S1FDZ1"/>
<accession>A0A7S1FDZ1</accession>
<proteinExistence type="predicted"/>
<gene>
    <name evidence="3" type="ORF">NSCI0253_LOCUS34111</name>
</gene>